<dbReference type="AlphaFoldDB" id="A0A1E7Q653"/>
<feature type="coiled-coil region" evidence="1">
    <location>
        <begin position="713"/>
        <end position="786"/>
    </location>
</feature>
<proteinExistence type="predicted"/>
<comment type="caution">
    <text evidence="2">The sequence shown here is derived from an EMBL/GenBank/DDBJ whole genome shotgun (WGS) entry which is preliminary data.</text>
</comment>
<keyword evidence="3" id="KW-1185">Reference proteome</keyword>
<evidence type="ECO:0008006" key="4">
    <source>
        <dbReference type="Google" id="ProtNLM"/>
    </source>
</evidence>
<gene>
    <name evidence="2" type="ORF">BI198_08425</name>
</gene>
<evidence type="ECO:0000313" key="3">
    <source>
        <dbReference type="Proteomes" id="UP000242258"/>
    </source>
</evidence>
<dbReference type="InterPro" id="IPR007139">
    <property type="entry name" value="DUF349"/>
</dbReference>
<sequence length="896" mass="102554">MIFKRFFKPKWQHKDANVRQAAIEELNAATPAHKTILHELAFNDGAEAVRRVALSKLNDFSLWWQASKHDNSERLQLLSEQRLIDMLLHNQVDSKLKQAFILQCNRSSILEQLAIAETDPKIKFNLLQRLNKLELYTQALQDKVLTFEQKQQLLSLINDEKTLERLVKRLDGDLLQAVEQKLVKLDQQKHLPIKLRKQLTLFLAKFNALRDRYSVAELPSQLEQFEQEWQTYVVDIECLGAEAAVFTEKYTSIKQQIQQWLAPRLAELAQQQAAAAEADARTAIVASLTQRLTALEQQLQQALLTTDLSAAQQLEQQLSELATEMTAANAPVALTSKIAKLQQQLANLPALAEQLTQITRIVTDWAALPLAEDAAAFMAVEPKIQQWQQQWRTISKQMSIAVPESLAEAKAELQQQWRQLSKTASSETDKALRQCRSKLAQFKRLYQAGKFNVLFGLSKGIEQDYLQLSPQQQALLTKDIDYAREKIAELGDWQEYIATPRKQALLTEIQQLPEQVADKEIHQRAEQVKQARTTWNSLGKAAAELEPELNAAFDLACERAFAPCRSYFANLDLQRAEHMTQRQAIIQQAEQIDINAIELKQLEQQLNNLRQAWQQAGAVDKVQYQALYEQYQAAIKPLRQHITNLQQQVAEQKQQIIDQVQQALTLEQPQVTASVLKDCQQKWKTLGSAARKQDQALWLQFRELCDGFFNSRAEQYQQQQLAEQADKQAMQQQLEQFTTQLDAANTIADIEQVITTLNQVEHAHTVKGLLQQAQFKQQQLRQQQQHAEFTGMFDLLSSSELAAADLPAAYRDSFNKQQEQQFTREQLTLALEILADKPSPEDLKSQRQQVQLVLMSEKHNQGHSIELDDLLHRWLQFGVVNDNEQALLARVKAVFA</sequence>
<accession>A0A1E7Q653</accession>
<keyword evidence="1" id="KW-0175">Coiled coil</keyword>
<name>A0A1E7Q653_9GAMM</name>
<evidence type="ECO:0000256" key="1">
    <source>
        <dbReference type="SAM" id="Coils"/>
    </source>
</evidence>
<organism evidence="2 3">
    <name type="scientific">Rheinheimera salexigens</name>
    <dbReference type="NCBI Taxonomy" id="1628148"/>
    <lineage>
        <taxon>Bacteria</taxon>
        <taxon>Pseudomonadati</taxon>
        <taxon>Pseudomonadota</taxon>
        <taxon>Gammaproteobacteria</taxon>
        <taxon>Chromatiales</taxon>
        <taxon>Chromatiaceae</taxon>
        <taxon>Rheinheimera</taxon>
    </lineage>
</organism>
<dbReference type="STRING" id="1628148.BI198_08425"/>
<dbReference type="EMBL" id="MKEK01000001">
    <property type="protein sequence ID" value="OEY69581.1"/>
    <property type="molecule type" value="Genomic_DNA"/>
</dbReference>
<feature type="coiled-coil region" evidence="1">
    <location>
        <begin position="592"/>
        <end position="662"/>
    </location>
</feature>
<evidence type="ECO:0000313" key="2">
    <source>
        <dbReference type="EMBL" id="OEY69581.1"/>
    </source>
</evidence>
<dbReference type="RefSeq" id="WP_070049151.1">
    <property type="nucleotide sequence ID" value="NZ_CBCSDO010000005.1"/>
</dbReference>
<reference evidence="3" key="1">
    <citation type="submission" date="2016-09" db="EMBL/GenBank/DDBJ databases">
        <authorList>
            <person name="Wan X."/>
            <person name="Hou S."/>
        </authorList>
    </citation>
    <scope>NUCLEOTIDE SEQUENCE [LARGE SCALE GENOMIC DNA]</scope>
    <source>
        <strain evidence="3">KH87</strain>
    </source>
</reference>
<dbReference type="Proteomes" id="UP000242258">
    <property type="component" value="Unassembled WGS sequence"/>
</dbReference>
<protein>
    <recommendedName>
        <fullName evidence="4">DUF349 domain-containing protein</fullName>
    </recommendedName>
</protein>
<dbReference type="OrthoDB" id="5523335at2"/>
<dbReference type="Pfam" id="PF03993">
    <property type="entry name" value="DUF349"/>
    <property type="match status" value="2"/>
</dbReference>